<evidence type="ECO:0000256" key="1">
    <source>
        <dbReference type="ARBA" id="ARBA00023157"/>
    </source>
</evidence>
<keyword evidence="6" id="KW-1185">Reference proteome</keyword>
<dbReference type="CDD" id="cd00190">
    <property type="entry name" value="Tryp_SPc"/>
    <property type="match status" value="1"/>
</dbReference>
<dbReference type="InterPro" id="IPR018114">
    <property type="entry name" value="TRYPSIN_HIS"/>
</dbReference>
<gene>
    <name evidence="5" type="ORF">PYW07_012373</name>
</gene>
<name>A0AAD8DSS7_MYTSE</name>
<comment type="caution">
    <text evidence="5">The sequence shown here is derived from an EMBL/GenBank/DDBJ whole genome shotgun (WGS) entry which is preliminary data.</text>
</comment>
<dbReference type="AlphaFoldDB" id="A0AAD8DSS7"/>
<protein>
    <recommendedName>
        <fullName evidence="4">Peptidase S1 domain-containing protein</fullName>
    </recommendedName>
</protein>
<evidence type="ECO:0000313" key="6">
    <source>
        <dbReference type="Proteomes" id="UP001231518"/>
    </source>
</evidence>
<dbReference type="PANTHER" id="PTHR24260">
    <property type="match status" value="1"/>
</dbReference>
<dbReference type="InterPro" id="IPR051333">
    <property type="entry name" value="CLIP_Serine_Protease"/>
</dbReference>
<evidence type="ECO:0000256" key="2">
    <source>
        <dbReference type="RuleBase" id="RU363034"/>
    </source>
</evidence>
<proteinExistence type="predicted"/>
<dbReference type="PROSITE" id="PS00135">
    <property type="entry name" value="TRYPSIN_SER"/>
    <property type="match status" value="1"/>
</dbReference>
<evidence type="ECO:0000259" key="4">
    <source>
        <dbReference type="PROSITE" id="PS50240"/>
    </source>
</evidence>
<dbReference type="SUPFAM" id="SSF50494">
    <property type="entry name" value="Trypsin-like serine proteases"/>
    <property type="match status" value="1"/>
</dbReference>
<dbReference type="EMBL" id="JARGEI010000014">
    <property type="protein sequence ID" value="KAJ8720330.1"/>
    <property type="molecule type" value="Genomic_DNA"/>
</dbReference>
<keyword evidence="1" id="KW-1015">Disulfide bond</keyword>
<keyword evidence="3" id="KW-0732">Signal</keyword>
<feature type="domain" description="Peptidase S1" evidence="4">
    <location>
        <begin position="60"/>
        <end position="297"/>
    </location>
</feature>
<dbReference type="PROSITE" id="PS00134">
    <property type="entry name" value="TRYPSIN_HIS"/>
    <property type="match status" value="1"/>
</dbReference>
<organism evidence="5 6">
    <name type="scientific">Mythimna separata</name>
    <name type="common">Oriental armyworm</name>
    <name type="synonym">Pseudaletia separata</name>
    <dbReference type="NCBI Taxonomy" id="271217"/>
    <lineage>
        <taxon>Eukaryota</taxon>
        <taxon>Metazoa</taxon>
        <taxon>Ecdysozoa</taxon>
        <taxon>Arthropoda</taxon>
        <taxon>Hexapoda</taxon>
        <taxon>Insecta</taxon>
        <taxon>Pterygota</taxon>
        <taxon>Neoptera</taxon>
        <taxon>Endopterygota</taxon>
        <taxon>Lepidoptera</taxon>
        <taxon>Glossata</taxon>
        <taxon>Ditrysia</taxon>
        <taxon>Noctuoidea</taxon>
        <taxon>Noctuidae</taxon>
        <taxon>Noctuinae</taxon>
        <taxon>Hadenini</taxon>
        <taxon>Mythimna</taxon>
    </lineage>
</organism>
<dbReference type="InterPro" id="IPR001314">
    <property type="entry name" value="Peptidase_S1A"/>
</dbReference>
<feature type="signal peptide" evidence="3">
    <location>
        <begin position="1"/>
        <end position="17"/>
    </location>
</feature>
<dbReference type="InterPro" id="IPR043504">
    <property type="entry name" value="Peptidase_S1_PA_chymotrypsin"/>
</dbReference>
<evidence type="ECO:0000313" key="5">
    <source>
        <dbReference type="EMBL" id="KAJ8720330.1"/>
    </source>
</evidence>
<keyword evidence="2" id="KW-0645">Protease</keyword>
<evidence type="ECO:0000256" key="3">
    <source>
        <dbReference type="SAM" id="SignalP"/>
    </source>
</evidence>
<feature type="chain" id="PRO_5041921243" description="Peptidase S1 domain-containing protein" evidence="3">
    <location>
        <begin position="18"/>
        <end position="297"/>
    </location>
</feature>
<dbReference type="InterPro" id="IPR009003">
    <property type="entry name" value="Peptidase_S1_PA"/>
</dbReference>
<sequence length="297" mass="31803">MRTFVLFGLTLVVSVSALVEVQTNYHDSVGIPEAERIRLLEEEILAKNDFVQNDPLDNRIVGGVLAPTNAHPYFGGLLVDLIGGGRGVCGSSLVSPNRLVTAAHCWFDGVRQGWQVLVILGSNFLYSGGERIPSSHVIMHPQYFPPLLTNDVAMIYLPWNANVNNFSVKPVRLPHGSELWNQFVGHSAVAAGFGKTSDHQQAASTVVSHVNLHVISHAQCNVFTAGFVTMSTICTSGVGGVGICGGDSGGPLVTYDNFGEPFLIGVSSFAAFNACQNGHPSGYARVTSFHNFITLHL</sequence>
<keyword evidence="2" id="KW-0378">Hydrolase</keyword>
<dbReference type="GO" id="GO:0004252">
    <property type="term" value="F:serine-type endopeptidase activity"/>
    <property type="evidence" value="ECO:0007669"/>
    <property type="project" value="InterPro"/>
</dbReference>
<dbReference type="InterPro" id="IPR033116">
    <property type="entry name" value="TRYPSIN_SER"/>
</dbReference>
<accession>A0AAD8DSS7</accession>
<dbReference type="GO" id="GO:0006508">
    <property type="term" value="P:proteolysis"/>
    <property type="evidence" value="ECO:0007669"/>
    <property type="project" value="UniProtKB-KW"/>
</dbReference>
<keyword evidence="2" id="KW-0720">Serine protease</keyword>
<dbReference type="SMART" id="SM00020">
    <property type="entry name" value="Tryp_SPc"/>
    <property type="match status" value="1"/>
</dbReference>
<dbReference type="Pfam" id="PF00089">
    <property type="entry name" value="Trypsin"/>
    <property type="match status" value="1"/>
</dbReference>
<reference evidence="5" key="1">
    <citation type="submission" date="2023-03" db="EMBL/GenBank/DDBJ databases">
        <title>Chromosome-level genomes of two armyworms, Mythimna separata and Mythimna loreyi, provide insights into the biosynthesis and reception of sex pheromones.</title>
        <authorList>
            <person name="Zhao H."/>
        </authorList>
    </citation>
    <scope>NUCLEOTIDE SEQUENCE</scope>
    <source>
        <strain evidence="5">BeijingLab</strain>
        <tissue evidence="5">Pupa</tissue>
    </source>
</reference>
<dbReference type="PRINTS" id="PR00722">
    <property type="entry name" value="CHYMOTRYPSIN"/>
</dbReference>
<dbReference type="Proteomes" id="UP001231518">
    <property type="component" value="Chromosome 3"/>
</dbReference>
<dbReference type="Gene3D" id="2.40.10.10">
    <property type="entry name" value="Trypsin-like serine proteases"/>
    <property type="match status" value="2"/>
</dbReference>
<dbReference type="PROSITE" id="PS50240">
    <property type="entry name" value="TRYPSIN_DOM"/>
    <property type="match status" value="1"/>
</dbReference>
<dbReference type="PANTHER" id="PTHR24260:SF134">
    <property type="entry name" value="AT07769P-RELATED"/>
    <property type="match status" value="1"/>
</dbReference>
<dbReference type="InterPro" id="IPR001254">
    <property type="entry name" value="Trypsin_dom"/>
</dbReference>